<organism evidence="1 2">
    <name type="scientific">Halorussus gelatinilyticus</name>
    <dbReference type="NCBI Taxonomy" id="2937524"/>
    <lineage>
        <taxon>Archaea</taxon>
        <taxon>Methanobacteriati</taxon>
        <taxon>Methanobacteriota</taxon>
        <taxon>Stenosarchaea group</taxon>
        <taxon>Halobacteria</taxon>
        <taxon>Halobacteriales</taxon>
        <taxon>Haladaptataceae</taxon>
        <taxon>Halorussus</taxon>
    </lineage>
</organism>
<dbReference type="GeneID" id="72188370"/>
<sequence>MSQVYPYRLADFLHEQVGDGLRSVIYYDRNEYEVVFVREDMDDYEGGEIDDIVADLWADSYEQAIREDIRRHGALNCTVWLFDDAIEMHFVADERQGVAVALDTETFLAQSSFIRQCLGVAGLE</sequence>
<proteinExistence type="predicted"/>
<dbReference type="KEGG" id="haxz:M0R88_00905"/>
<gene>
    <name evidence="1" type="ORF">M0R88_00905</name>
</gene>
<dbReference type="EMBL" id="CP096658">
    <property type="protein sequence ID" value="UPW00677.1"/>
    <property type="molecule type" value="Genomic_DNA"/>
</dbReference>
<dbReference type="Proteomes" id="UP000830434">
    <property type="component" value="Chromosome"/>
</dbReference>
<protein>
    <submittedName>
        <fullName evidence="1">Uncharacterized protein</fullName>
    </submittedName>
</protein>
<keyword evidence="2" id="KW-1185">Reference proteome</keyword>
<dbReference type="AlphaFoldDB" id="A0A8U0IHW3"/>
<reference evidence="1" key="1">
    <citation type="submission" date="2022-04" db="EMBL/GenBank/DDBJ databases">
        <title>Diverse halophilic archaea isolated from saline environments.</title>
        <authorList>
            <person name="Cui H.-L."/>
        </authorList>
    </citation>
    <scope>NUCLEOTIDE SEQUENCE</scope>
    <source>
        <strain evidence="1">XZYJT40</strain>
    </source>
</reference>
<dbReference type="Pfam" id="PF24366">
    <property type="entry name" value="DUF7522"/>
    <property type="match status" value="1"/>
</dbReference>
<evidence type="ECO:0000313" key="1">
    <source>
        <dbReference type="EMBL" id="UPW00677.1"/>
    </source>
</evidence>
<name>A0A8U0IHW3_9EURY</name>
<dbReference type="InterPro" id="IPR055944">
    <property type="entry name" value="DUF7522"/>
</dbReference>
<evidence type="ECO:0000313" key="2">
    <source>
        <dbReference type="Proteomes" id="UP000830434"/>
    </source>
</evidence>
<dbReference type="RefSeq" id="WP_248655087.1">
    <property type="nucleotide sequence ID" value="NZ_CP096658.1"/>
</dbReference>
<accession>A0A8U0IHW3</accession>